<dbReference type="Pfam" id="PF13912">
    <property type="entry name" value="zf-C2H2_6"/>
    <property type="match status" value="1"/>
</dbReference>
<dbReference type="InterPro" id="IPR013087">
    <property type="entry name" value="Znf_C2H2_type"/>
</dbReference>
<name>A0AAV4W8B6_CAEEX</name>
<evidence type="ECO:0000256" key="6">
    <source>
        <dbReference type="ARBA" id="ARBA00023015"/>
    </source>
</evidence>
<dbReference type="InterPro" id="IPR036236">
    <property type="entry name" value="Znf_C2H2_sf"/>
</dbReference>
<accession>A0AAV4W8B6</accession>
<evidence type="ECO:0000256" key="4">
    <source>
        <dbReference type="ARBA" id="ARBA00022771"/>
    </source>
</evidence>
<dbReference type="GO" id="GO:0005634">
    <property type="term" value="C:nucleus"/>
    <property type="evidence" value="ECO:0007669"/>
    <property type="project" value="UniProtKB-SubCell"/>
</dbReference>
<dbReference type="GO" id="GO:0008270">
    <property type="term" value="F:zinc ion binding"/>
    <property type="evidence" value="ECO:0007669"/>
    <property type="project" value="UniProtKB-KW"/>
</dbReference>
<keyword evidence="2" id="KW-0479">Metal-binding</keyword>
<feature type="compositionally biased region" description="Low complexity" evidence="11">
    <location>
        <begin position="110"/>
        <end position="121"/>
    </location>
</feature>
<protein>
    <recommendedName>
        <fullName evidence="12">C2H2-type domain-containing protein</fullName>
    </recommendedName>
</protein>
<comment type="subcellular location">
    <subcellularLocation>
        <location evidence="1">Nucleus</location>
    </subcellularLocation>
</comment>
<dbReference type="GO" id="GO:0003677">
    <property type="term" value="F:DNA binding"/>
    <property type="evidence" value="ECO:0007669"/>
    <property type="project" value="UniProtKB-KW"/>
</dbReference>
<evidence type="ECO:0000256" key="2">
    <source>
        <dbReference type="ARBA" id="ARBA00022723"/>
    </source>
</evidence>
<feature type="domain" description="C2H2-type" evidence="12">
    <location>
        <begin position="10"/>
        <end position="38"/>
    </location>
</feature>
<dbReference type="EMBL" id="BPLR01015759">
    <property type="protein sequence ID" value="GIY78463.1"/>
    <property type="molecule type" value="Genomic_DNA"/>
</dbReference>
<keyword evidence="7" id="KW-0238">DNA-binding</keyword>
<evidence type="ECO:0000313" key="14">
    <source>
        <dbReference type="Proteomes" id="UP001054945"/>
    </source>
</evidence>
<evidence type="ECO:0000259" key="12">
    <source>
        <dbReference type="PROSITE" id="PS50157"/>
    </source>
</evidence>
<dbReference type="SMART" id="SM00355">
    <property type="entry name" value="ZnF_C2H2"/>
    <property type="match status" value="2"/>
</dbReference>
<evidence type="ECO:0000256" key="8">
    <source>
        <dbReference type="ARBA" id="ARBA00023163"/>
    </source>
</evidence>
<keyword evidence="6" id="KW-0805">Transcription regulation</keyword>
<dbReference type="PANTHER" id="PTHR24394:SF29">
    <property type="entry name" value="MYONEURIN"/>
    <property type="match status" value="1"/>
</dbReference>
<evidence type="ECO:0000256" key="3">
    <source>
        <dbReference type="ARBA" id="ARBA00022737"/>
    </source>
</evidence>
<dbReference type="PROSITE" id="PS00028">
    <property type="entry name" value="ZINC_FINGER_C2H2_1"/>
    <property type="match status" value="1"/>
</dbReference>
<reference evidence="13 14" key="1">
    <citation type="submission" date="2021-06" db="EMBL/GenBank/DDBJ databases">
        <title>Caerostris extrusa draft genome.</title>
        <authorList>
            <person name="Kono N."/>
            <person name="Arakawa K."/>
        </authorList>
    </citation>
    <scope>NUCLEOTIDE SEQUENCE [LARGE SCALE GENOMIC DNA]</scope>
</reference>
<sequence length="162" mass="18309">MRIHTGERPYACAVCNKRFSTSSNLTRHIRNIHTEGEPHNCTERDKSHVNNNFLKRHMLQRAGEERSKCDYCDIEFSSEDSLAAHNSANWVQHVDSRSALPMNYDAEGPTTSQINSSTQQSVLPNMHQRTECEETTTAEIPSAYGIANQNPCNQEIILFAVS</sequence>
<keyword evidence="5" id="KW-0862">Zinc</keyword>
<dbReference type="PANTHER" id="PTHR24394">
    <property type="entry name" value="ZINC FINGER PROTEIN"/>
    <property type="match status" value="1"/>
</dbReference>
<comment type="caution">
    <text evidence="13">The sequence shown here is derived from an EMBL/GenBank/DDBJ whole genome shotgun (WGS) entry which is preliminary data.</text>
</comment>
<dbReference type="Gene3D" id="3.30.160.60">
    <property type="entry name" value="Classic Zinc Finger"/>
    <property type="match status" value="2"/>
</dbReference>
<organism evidence="13 14">
    <name type="scientific">Caerostris extrusa</name>
    <name type="common">Bark spider</name>
    <name type="synonym">Caerostris bankana</name>
    <dbReference type="NCBI Taxonomy" id="172846"/>
    <lineage>
        <taxon>Eukaryota</taxon>
        <taxon>Metazoa</taxon>
        <taxon>Ecdysozoa</taxon>
        <taxon>Arthropoda</taxon>
        <taxon>Chelicerata</taxon>
        <taxon>Arachnida</taxon>
        <taxon>Araneae</taxon>
        <taxon>Araneomorphae</taxon>
        <taxon>Entelegynae</taxon>
        <taxon>Araneoidea</taxon>
        <taxon>Araneidae</taxon>
        <taxon>Caerostris</taxon>
    </lineage>
</organism>
<keyword evidence="4 10" id="KW-0863">Zinc-finger</keyword>
<dbReference type="Pfam" id="PF00096">
    <property type="entry name" value="zf-C2H2"/>
    <property type="match status" value="1"/>
</dbReference>
<dbReference type="Proteomes" id="UP001054945">
    <property type="component" value="Unassembled WGS sequence"/>
</dbReference>
<dbReference type="PROSITE" id="PS50157">
    <property type="entry name" value="ZINC_FINGER_C2H2_2"/>
    <property type="match status" value="1"/>
</dbReference>
<gene>
    <name evidence="13" type="ORF">CEXT_570232</name>
</gene>
<evidence type="ECO:0000256" key="11">
    <source>
        <dbReference type="SAM" id="MobiDB-lite"/>
    </source>
</evidence>
<dbReference type="FunFam" id="3.30.160.60:FF:000450">
    <property type="entry name" value="PR domain zinc finger protein 14"/>
    <property type="match status" value="1"/>
</dbReference>
<evidence type="ECO:0000313" key="13">
    <source>
        <dbReference type="EMBL" id="GIY78463.1"/>
    </source>
</evidence>
<dbReference type="SUPFAM" id="SSF57667">
    <property type="entry name" value="beta-beta-alpha zinc fingers"/>
    <property type="match status" value="2"/>
</dbReference>
<keyword evidence="9" id="KW-0539">Nucleus</keyword>
<dbReference type="AlphaFoldDB" id="A0AAV4W8B6"/>
<keyword evidence="14" id="KW-1185">Reference proteome</keyword>
<evidence type="ECO:0000256" key="9">
    <source>
        <dbReference type="ARBA" id="ARBA00023242"/>
    </source>
</evidence>
<feature type="region of interest" description="Disordered" evidence="11">
    <location>
        <begin position="106"/>
        <end position="125"/>
    </location>
</feature>
<dbReference type="GO" id="GO:0000981">
    <property type="term" value="F:DNA-binding transcription factor activity, RNA polymerase II-specific"/>
    <property type="evidence" value="ECO:0007669"/>
    <property type="project" value="TreeGrafter"/>
</dbReference>
<evidence type="ECO:0000256" key="7">
    <source>
        <dbReference type="ARBA" id="ARBA00023125"/>
    </source>
</evidence>
<evidence type="ECO:0000256" key="10">
    <source>
        <dbReference type="PROSITE-ProRule" id="PRU00042"/>
    </source>
</evidence>
<evidence type="ECO:0000256" key="5">
    <source>
        <dbReference type="ARBA" id="ARBA00022833"/>
    </source>
</evidence>
<keyword evidence="3" id="KW-0677">Repeat</keyword>
<evidence type="ECO:0000256" key="1">
    <source>
        <dbReference type="ARBA" id="ARBA00004123"/>
    </source>
</evidence>
<keyword evidence="8" id="KW-0804">Transcription</keyword>
<proteinExistence type="predicted"/>